<dbReference type="RefSeq" id="WP_216416253.1">
    <property type="nucleotide sequence ID" value="NZ_JAHLQK010000003.1"/>
</dbReference>
<keyword evidence="3" id="KW-1185">Reference proteome</keyword>
<evidence type="ECO:0000313" key="3">
    <source>
        <dbReference type="Proteomes" id="UP000779508"/>
    </source>
</evidence>
<dbReference type="InterPro" id="IPR007848">
    <property type="entry name" value="Small_mtfrase_dom"/>
</dbReference>
<comment type="caution">
    <text evidence="2">The sequence shown here is derived from an EMBL/GenBank/DDBJ whole genome shotgun (WGS) entry which is preliminary data.</text>
</comment>
<dbReference type="Pfam" id="PF05175">
    <property type="entry name" value="MTS"/>
    <property type="match status" value="1"/>
</dbReference>
<reference evidence="2 3" key="1">
    <citation type="submission" date="2021-06" db="EMBL/GenBank/DDBJ databases">
        <authorList>
            <person name="Sun Q."/>
            <person name="Li D."/>
        </authorList>
    </citation>
    <scope>NUCLEOTIDE SEQUENCE [LARGE SCALE GENOMIC DNA]</scope>
    <source>
        <strain evidence="2 3">MSJ-5</strain>
    </source>
</reference>
<evidence type="ECO:0000259" key="1">
    <source>
        <dbReference type="Pfam" id="PF05175"/>
    </source>
</evidence>
<proteinExistence type="predicted"/>
<dbReference type="PANTHER" id="PTHR47739">
    <property type="entry name" value="TRNA1(VAL) (ADENINE(37)-N6)-METHYLTRANSFERASE"/>
    <property type="match status" value="1"/>
</dbReference>
<dbReference type="InterPro" id="IPR050210">
    <property type="entry name" value="tRNA_Adenine-N(6)_MTase"/>
</dbReference>
<gene>
    <name evidence="2" type="ORF">KQI88_08555</name>
</gene>
<evidence type="ECO:0000313" key="2">
    <source>
        <dbReference type="EMBL" id="MBU5676465.1"/>
    </source>
</evidence>
<dbReference type="Proteomes" id="UP000779508">
    <property type="component" value="Unassembled WGS sequence"/>
</dbReference>
<protein>
    <submittedName>
        <fullName evidence="2">tRNA1(Val) (Adenine(37)-N6)-methyltransferase</fullName>
    </submittedName>
</protein>
<sequence>MENLVYEYERVDDLQINNLKVIQNPKGFCFGIDAVLLANFVGLKKNAKVIDLGTGTGIIPILLAGKSETSHITALEIQEEVANMAQRSVKLNGLEDRIKILNMDLKDAEKNLEVNGYDVITSNPPYMHPEGLINIDDKKAISRHEVKCTLEDVIRTASRLLKHNGRFFMVHRPIRLVDIMVCCRQYKLEPKRLQFIHSTYNKKPNLLLLECIKAAKPELKILDPLYVYNEEGKYTAQIFHTYGKTQIEEGDEFFE</sequence>
<name>A0ABS6G1W1_9FIRM</name>
<feature type="domain" description="Methyltransferase small" evidence="1">
    <location>
        <begin position="36"/>
        <end position="171"/>
    </location>
</feature>
<dbReference type="CDD" id="cd02440">
    <property type="entry name" value="AdoMet_MTases"/>
    <property type="match status" value="1"/>
</dbReference>
<accession>A0ABS6G1W1</accession>
<dbReference type="PANTHER" id="PTHR47739:SF1">
    <property type="entry name" value="TRNA1(VAL) (ADENINE(37)-N6)-METHYLTRANSFERASE"/>
    <property type="match status" value="1"/>
</dbReference>
<dbReference type="EMBL" id="JAHLQK010000003">
    <property type="protein sequence ID" value="MBU5676465.1"/>
    <property type="molecule type" value="Genomic_DNA"/>
</dbReference>
<organism evidence="2 3">
    <name type="scientific">Alkaliphilus flagellatus</name>
    <dbReference type="NCBI Taxonomy" id="2841507"/>
    <lineage>
        <taxon>Bacteria</taxon>
        <taxon>Bacillati</taxon>
        <taxon>Bacillota</taxon>
        <taxon>Clostridia</taxon>
        <taxon>Peptostreptococcales</taxon>
        <taxon>Natronincolaceae</taxon>
        <taxon>Alkaliphilus</taxon>
    </lineage>
</organism>